<feature type="domain" description="Non-haem dioxygenase N-terminal" evidence="4">
    <location>
        <begin position="58"/>
        <end position="124"/>
    </location>
</feature>
<dbReference type="PANTHER" id="PTHR10209:SF591">
    <property type="entry name" value="2OG-FE(II) OXYGENASE FAMILY OXIDOREDUCTASE"/>
    <property type="match status" value="1"/>
</dbReference>
<proteinExistence type="predicted"/>
<dbReference type="EMBL" id="BSYR01000030">
    <property type="protein sequence ID" value="GMI97378.1"/>
    <property type="molecule type" value="Genomic_DNA"/>
</dbReference>
<evidence type="ECO:0000313" key="6">
    <source>
        <dbReference type="Proteomes" id="UP001165190"/>
    </source>
</evidence>
<dbReference type="InterPro" id="IPR027443">
    <property type="entry name" value="IPNS-like_sf"/>
</dbReference>
<dbReference type="GO" id="GO:0046872">
    <property type="term" value="F:metal ion binding"/>
    <property type="evidence" value="ECO:0007669"/>
    <property type="project" value="UniProtKB-KW"/>
</dbReference>
<name>A0A9W7ILD1_HIBTR</name>
<dbReference type="Pfam" id="PF14226">
    <property type="entry name" value="DIOX_N"/>
    <property type="match status" value="1"/>
</dbReference>
<gene>
    <name evidence="5" type="ORF">HRI_003407100</name>
</gene>
<keyword evidence="1" id="KW-0479">Metal-binding</keyword>
<comment type="caution">
    <text evidence="5">The sequence shown here is derived from an EMBL/GenBank/DDBJ whole genome shotgun (WGS) entry which is preliminary data.</text>
</comment>
<dbReference type="Gene3D" id="2.60.120.330">
    <property type="entry name" value="B-lactam Antibiotic, Isopenicillin N Synthase, Chain"/>
    <property type="match status" value="1"/>
</dbReference>
<reference evidence="5" key="1">
    <citation type="submission" date="2023-05" db="EMBL/GenBank/DDBJ databases">
        <title>Genome and transcriptome analyses reveal genes involved in the formation of fine ridges on petal epidermal cells in Hibiscus trionum.</title>
        <authorList>
            <person name="Koshimizu S."/>
            <person name="Masuda S."/>
            <person name="Ishii T."/>
            <person name="Shirasu K."/>
            <person name="Hoshino A."/>
            <person name="Arita M."/>
        </authorList>
    </citation>
    <scope>NUCLEOTIDE SEQUENCE</scope>
    <source>
        <strain evidence="5">Hamamatsu line</strain>
    </source>
</reference>
<protein>
    <recommendedName>
        <fullName evidence="4">Non-haem dioxygenase N-terminal domain-containing protein</fullName>
    </recommendedName>
</protein>
<dbReference type="OrthoDB" id="288590at2759"/>
<dbReference type="AlphaFoldDB" id="A0A9W7ILD1"/>
<keyword evidence="2" id="KW-0560">Oxidoreductase</keyword>
<evidence type="ECO:0000256" key="2">
    <source>
        <dbReference type="ARBA" id="ARBA00023002"/>
    </source>
</evidence>
<dbReference type="InterPro" id="IPR026992">
    <property type="entry name" value="DIOX_N"/>
</dbReference>
<evidence type="ECO:0000313" key="5">
    <source>
        <dbReference type="EMBL" id="GMI97378.1"/>
    </source>
</evidence>
<dbReference type="PANTHER" id="PTHR10209">
    <property type="entry name" value="OXIDOREDUCTASE, 2OG-FE II OXYGENASE FAMILY PROTEIN"/>
    <property type="match status" value="1"/>
</dbReference>
<keyword evidence="6" id="KW-1185">Reference proteome</keyword>
<dbReference type="SUPFAM" id="SSF51197">
    <property type="entry name" value="Clavaminate synthase-like"/>
    <property type="match status" value="1"/>
</dbReference>
<organism evidence="5 6">
    <name type="scientific">Hibiscus trionum</name>
    <name type="common">Flower of an hour</name>
    <dbReference type="NCBI Taxonomy" id="183268"/>
    <lineage>
        <taxon>Eukaryota</taxon>
        <taxon>Viridiplantae</taxon>
        <taxon>Streptophyta</taxon>
        <taxon>Embryophyta</taxon>
        <taxon>Tracheophyta</taxon>
        <taxon>Spermatophyta</taxon>
        <taxon>Magnoliopsida</taxon>
        <taxon>eudicotyledons</taxon>
        <taxon>Gunneridae</taxon>
        <taxon>Pentapetalae</taxon>
        <taxon>rosids</taxon>
        <taxon>malvids</taxon>
        <taxon>Malvales</taxon>
        <taxon>Malvaceae</taxon>
        <taxon>Malvoideae</taxon>
        <taxon>Hibiscus</taxon>
    </lineage>
</organism>
<sequence>MPQRDPNSEKTFDFVVNKGNGVKGLVDTGIETVPELYIVPVEERFEPNEISTHGQGSIPVIDVSDWDDPKVTESICEAAGKWGCFQIINHGVPSEVLDAVKESAHRFFGLPKEERSKYWPENSPTDTVVLKTSFAPQADCF</sequence>
<dbReference type="Proteomes" id="UP001165190">
    <property type="component" value="Unassembled WGS sequence"/>
</dbReference>
<evidence type="ECO:0000259" key="4">
    <source>
        <dbReference type="Pfam" id="PF14226"/>
    </source>
</evidence>
<dbReference type="GO" id="GO:0016491">
    <property type="term" value="F:oxidoreductase activity"/>
    <property type="evidence" value="ECO:0007669"/>
    <property type="project" value="UniProtKB-KW"/>
</dbReference>
<accession>A0A9W7ILD1</accession>
<keyword evidence="3" id="KW-0408">Iron</keyword>
<evidence type="ECO:0000256" key="3">
    <source>
        <dbReference type="ARBA" id="ARBA00023004"/>
    </source>
</evidence>
<evidence type="ECO:0000256" key="1">
    <source>
        <dbReference type="ARBA" id="ARBA00022723"/>
    </source>
</evidence>